<keyword evidence="4" id="KW-1185">Reference proteome</keyword>
<dbReference type="Gene3D" id="1.10.10.60">
    <property type="entry name" value="Homeodomain-like"/>
    <property type="match status" value="1"/>
</dbReference>
<organism evidence="3 4">
    <name type="scientific">Nonomuraea endophytica</name>
    <dbReference type="NCBI Taxonomy" id="714136"/>
    <lineage>
        <taxon>Bacteria</taxon>
        <taxon>Bacillati</taxon>
        <taxon>Actinomycetota</taxon>
        <taxon>Actinomycetes</taxon>
        <taxon>Streptosporangiales</taxon>
        <taxon>Streptosporangiaceae</taxon>
        <taxon>Nonomuraea</taxon>
    </lineage>
</organism>
<evidence type="ECO:0000313" key="3">
    <source>
        <dbReference type="EMBL" id="MBB5078014.1"/>
    </source>
</evidence>
<comment type="caution">
    <text evidence="3">The sequence shown here is derived from an EMBL/GenBank/DDBJ whole genome shotgun (WGS) entry which is preliminary data.</text>
</comment>
<dbReference type="Pfam" id="PF17920">
    <property type="entry name" value="TetR_C_16"/>
    <property type="match status" value="1"/>
</dbReference>
<proteinExistence type="predicted"/>
<dbReference type="EMBL" id="JACHIN010000004">
    <property type="protein sequence ID" value="MBB5078014.1"/>
    <property type="molecule type" value="Genomic_DNA"/>
</dbReference>
<name>A0A7W8A203_9ACTN</name>
<dbReference type="InterPro" id="IPR041678">
    <property type="entry name" value="TetR_C_16"/>
</dbReference>
<dbReference type="AlphaFoldDB" id="A0A7W8A203"/>
<accession>A0A7W8A203</accession>
<sequence>MSEGQVAAGLAGDGGQHEHAHSFSRAAEAGVEVPMVYYFFGSKEKLFAVPEHPPQQLGRLLDDAELSLELVLTHLMGLVIARYQLGLERIAAADRETLVSWYAPRRAALPQPHRLARPPGLRLTVYG</sequence>
<feature type="region of interest" description="Disordered" evidence="1">
    <location>
        <begin position="1"/>
        <end position="23"/>
    </location>
</feature>
<protein>
    <submittedName>
        <fullName evidence="3">AcrR family transcriptional regulator</fullName>
    </submittedName>
</protein>
<dbReference type="Proteomes" id="UP000568380">
    <property type="component" value="Unassembled WGS sequence"/>
</dbReference>
<feature type="domain" description="Tetracyclin repressor-like C-terminal" evidence="2">
    <location>
        <begin position="62"/>
        <end position="104"/>
    </location>
</feature>
<evidence type="ECO:0000256" key="1">
    <source>
        <dbReference type="SAM" id="MobiDB-lite"/>
    </source>
</evidence>
<dbReference type="InterPro" id="IPR036271">
    <property type="entry name" value="Tet_transcr_reg_TetR-rel_C_sf"/>
</dbReference>
<dbReference type="SUPFAM" id="SSF48498">
    <property type="entry name" value="Tetracyclin repressor-like, C-terminal domain"/>
    <property type="match status" value="1"/>
</dbReference>
<gene>
    <name evidence="3" type="ORF">HNR40_003489</name>
</gene>
<dbReference type="RefSeq" id="WP_221340483.1">
    <property type="nucleotide sequence ID" value="NZ_JACHIN010000004.1"/>
</dbReference>
<dbReference type="Gene3D" id="1.10.357.10">
    <property type="entry name" value="Tetracycline Repressor, domain 2"/>
    <property type="match status" value="1"/>
</dbReference>
<evidence type="ECO:0000313" key="4">
    <source>
        <dbReference type="Proteomes" id="UP000568380"/>
    </source>
</evidence>
<reference evidence="3 4" key="1">
    <citation type="submission" date="2020-08" db="EMBL/GenBank/DDBJ databases">
        <title>Genomic Encyclopedia of Type Strains, Phase IV (KMG-IV): sequencing the most valuable type-strain genomes for metagenomic binning, comparative biology and taxonomic classification.</title>
        <authorList>
            <person name="Goeker M."/>
        </authorList>
    </citation>
    <scope>NUCLEOTIDE SEQUENCE [LARGE SCALE GENOMIC DNA]</scope>
    <source>
        <strain evidence="3 4">DSM 45385</strain>
    </source>
</reference>
<evidence type="ECO:0000259" key="2">
    <source>
        <dbReference type="Pfam" id="PF17920"/>
    </source>
</evidence>